<dbReference type="PANTHER" id="PTHR41694:SF3">
    <property type="entry name" value="RNA-DIRECTED DNA POLYMERASE-RELATED"/>
    <property type="match status" value="1"/>
</dbReference>
<dbReference type="SUPFAM" id="SSF53098">
    <property type="entry name" value="Ribonuclease H-like"/>
    <property type="match status" value="2"/>
</dbReference>
<dbReference type="InterPro" id="IPR012337">
    <property type="entry name" value="RNaseH-like_sf"/>
</dbReference>
<dbReference type="PROSITE" id="PS50994">
    <property type="entry name" value="INTEGRASE"/>
    <property type="match status" value="1"/>
</dbReference>
<dbReference type="Gene3D" id="3.30.420.10">
    <property type="entry name" value="Ribonuclease H-like superfamily/Ribonuclease H"/>
    <property type="match status" value="2"/>
</dbReference>
<evidence type="ECO:0000256" key="6">
    <source>
        <dbReference type="ARBA" id="ARBA00022759"/>
    </source>
</evidence>
<evidence type="ECO:0000256" key="1">
    <source>
        <dbReference type="ARBA" id="ARBA00012493"/>
    </source>
</evidence>
<dbReference type="PANTHER" id="PTHR41694">
    <property type="entry name" value="ENDOGENOUS RETROVIRUS GROUP K MEMBER POL PROTEIN"/>
    <property type="match status" value="1"/>
</dbReference>
<evidence type="ECO:0000256" key="3">
    <source>
        <dbReference type="ARBA" id="ARBA00022695"/>
    </source>
</evidence>
<dbReference type="InterPro" id="IPR017856">
    <property type="entry name" value="Integrase-like_N"/>
</dbReference>
<dbReference type="GO" id="GO:0003964">
    <property type="term" value="F:RNA-directed DNA polymerase activity"/>
    <property type="evidence" value="ECO:0007669"/>
    <property type="project" value="UniProtKB-KW"/>
</dbReference>
<keyword evidence="9" id="KW-0862">Zinc</keyword>
<dbReference type="Proteomes" id="UP000575874">
    <property type="component" value="Unassembled WGS sequence"/>
</dbReference>
<evidence type="ECO:0000259" key="12">
    <source>
        <dbReference type="PROSITE" id="PS50994"/>
    </source>
</evidence>
<evidence type="ECO:0000256" key="9">
    <source>
        <dbReference type="PROSITE-ProRule" id="PRU00450"/>
    </source>
</evidence>
<keyword evidence="3" id="KW-0548">Nucleotidyltransferase</keyword>
<dbReference type="EMBL" id="VZSI01000143">
    <property type="protein sequence ID" value="NWY19520.1"/>
    <property type="molecule type" value="Genomic_DNA"/>
</dbReference>
<evidence type="ECO:0000313" key="14">
    <source>
        <dbReference type="Proteomes" id="UP000575874"/>
    </source>
</evidence>
<sequence length="281" mass="31312">EGSPQVVELAAVVRAFQLFSEPFNLIADSAYVANIVKRIEVSVLKDVSNDNLYRYLTCLYSILQDRKSQYFVFHMRAHSSFPGFLAEGNARADKLTVAVVNTLPNIFEQAKLSHAFFHQNAQALMQMFHLSRDQAKAIISACPDCQLVQPSVSMGAVNPQGLQSLQLWQTDITKCPSFGKFKNIHVSSVDTFSGAVFVSIHTGETANHACQHFLQVFASLGVLQEIRTDNGPAYTAKKLADFLMNWEVRHTFGVPYYPTSQAIVERTHHSLKCILDQQKGG</sequence>
<dbReference type="InterPro" id="IPR001584">
    <property type="entry name" value="Integrase_cat-core"/>
</dbReference>
<comment type="caution">
    <text evidence="13">The sequence shown here is derived from an EMBL/GenBank/DDBJ whole genome shotgun (WGS) entry which is preliminary data.</text>
</comment>
<keyword evidence="2" id="KW-0808">Transferase</keyword>
<feature type="domain" description="RNase H type-1" evidence="11">
    <location>
        <begin position="1"/>
        <end position="101"/>
    </location>
</feature>
<dbReference type="Gene3D" id="1.10.10.200">
    <property type="match status" value="1"/>
</dbReference>
<dbReference type="Pfam" id="PF00665">
    <property type="entry name" value="rve"/>
    <property type="match status" value="1"/>
</dbReference>
<keyword evidence="7" id="KW-0378">Hydrolase</keyword>
<dbReference type="EC" id="2.7.7.49" evidence="1"/>
<evidence type="ECO:0000259" key="11">
    <source>
        <dbReference type="PROSITE" id="PS50879"/>
    </source>
</evidence>
<dbReference type="PROSITE" id="PS50879">
    <property type="entry name" value="RNASE_H_1"/>
    <property type="match status" value="1"/>
</dbReference>
<gene>
    <name evidence="13" type="primary">Ervk6_2</name>
    <name evidence="13" type="ORF">APHCOE_R09895</name>
</gene>
<organism evidence="13 14">
    <name type="scientific">Aphelocoma coerulescens</name>
    <name type="common">Florida scrub-jay</name>
    <name type="synonym">Corvus coerulescens</name>
    <dbReference type="NCBI Taxonomy" id="39617"/>
    <lineage>
        <taxon>Eukaryota</taxon>
        <taxon>Metazoa</taxon>
        <taxon>Chordata</taxon>
        <taxon>Craniata</taxon>
        <taxon>Vertebrata</taxon>
        <taxon>Euteleostomi</taxon>
        <taxon>Archelosauria</taxon>
        <taxon>Archosauria</taxon>
        <taxon>Dinosauria</taxon>
        <taxon>Saurischia</taxon>
        <taxon>Theropoda</taxon>
        <taxon>Coelurosauria</taxon>
        <taxon>Aves</taxon>
        <taxon>Neognathae</taxon>
        <taxon>Neoaves</taxon>
        <taxon>Telluraves</taxon>
        <taxon>Australaves</taxon>
        <taxon>Passeriformes</taxon>
        <taxon>Corvoidea</taxon>
        <taxon>Corvidae</taxon>
        <taxon>Aphelocoma</taxon>
    </lineage>
</organism>
<evidence type="ECO:0000256" key="4">
    <source>
        <dbReference type="ARBA" id="ARBA00022722"/>
    </source>
</evidence>
<dbReference type="Pfam" id="PF00075">
    <property type="entry name" value="RNase_H"/>
    <property type="match status" value="1"/>
</dbReference>
<evidence type="ECO:0000256" key="2">
    <source>
        <dbReference type="ARBA" id="ARBA00022679"/>
    </source>
</evidence>
<keyword evidence="9" id="KW-0863">Zinc-finger</keyword>
<dbReference type="AlphaFoldDB" id="A0A7K7CIB6"/>
<feature type="non-terminal residue" evidence="13">
    <location>
        <position position="281"/>
    </location>
</feature>
<keyword evidence="8" id="KW-0695">RNA-directed DNA polymerase</keyword>
<dbReference type="Pfam" id="PF02022">
    <property type="entry name" value="Integrase_Zn"/>
    <property type="match status" value="1"/>
</dbReference>
<dbReference type="InterPro" id="IPR036397">
    <property type="entry name" value="RNaseH_sf"/>
</dbReference>
<feature type="non-terminal residue" evidence="13">
    <location>
        <position position="1"/>
    </location>
</feature>
<evidence type="ECO:0000256" key="5">
    <source>
        <dbReference type="ARBA" id="ARBA00022723"/>
    </source>
</evidence>
<evidence type="ECO:0000256" key="8">
    <source>
        <dbReference type="ARBA" id="ARBA00022918"/>
    </source>
</evidence>
<keyword evidence="5" id="KW-0479">Metal-binding</keyword>
<proteinExistence type="predicted"/>
<feature type="domain" description="Integrase catalytic" evidence="12">
    <location>
        <begin position="155"/>
        <end position="281"/>
    </location>
</feature>
<dbReference type="SUPFAM" id="SSF46919">
    <property type="entry name" value="N-terminal Zn binding domain of HIV integrase"/>
    <property type="match status" value="1"/>
</dbReference>
<accession>A0A7K7CIB6</accession>
<evidence type="ECO:0000256" key="7">
    <source>
        <dbReference type="ARBA" id="ARBA00022801"/>
    </source>
</evidence>
<dbReference type="PROSITE" id="PS50876">
    <property type="entry name" value="ZF_INTEGRASE"/>
    <property type="match status" value="1"/>
</dbReference>
<reference evidence="13 14" key="1">
    <citation type="submission" date="2019-09" db="EMBL/GenBank/DDBJ databases">
        <title>Bird 10,000 Genomes (B10K) Project - Family phase.</title>
        <authorList>
            <person name="Zhang G."/>
        </authorList>
    </citation>
    <scope>NUCLEOTIDE SEQUENCE [LARGE SCALE GENOMIC DNA]</scope>
    <source>
        <strain evidence="13">OUT-0022</strain>
        <tissue evidence="13">Blood</tissue>
    </source>
</reference>
<dbReference type="GO" id="GO:0035613">
    <property type="term" value="F:RNA stem-loop binding"/>
    <property type="evidence" value="ECO:0007669"/>
    <property type="project" value="TreeGrafter"/>
</dbReference>
<dbReference type="GO" id="GO:0008270">
    <property type="term" value="F:zinc ion binding"/>
    <property type="evidence" value="ECO:0007669"/>
    <property type="project" value="UniProtKB-KW"/>
</dbReference>
<dbReference type="InterPro" id="IPR003308">
    <property type="entry name" value="Integrase_Zn-bd_dom_N"/>
</dbReference>
<dbReference type="InterPro" id="IPR002156">
    <property type="entry name" value="RNaseH_domain"/>
</dbReference>
<name>A0A7K7CIB6_APHCE</name>
<dbReference type="GO" id="GO:0004523">
    <property type="term" value="F:RNA-DNA hybrid ribonuclease activity"/>
    <property type="evidence" value="ECO:0007669"/>
    <property type="project" value="InterPro"/>
</dbReference>
<keyword evidence="4" id="KW-0540">Nuclease</keyword>
<evidence type="ECO:0000259" key="10">
    <source>
        <dbReference type="PROSITE" id="PS50876"/>
    </source>
</evidence>
<evidence type="ECO:0000313" key="13">
    <source>
        <dbReference type="EMBL" id="NWY19520.1"/>
    </source>
</evidence>
<dbReference type="GO" id="GO:0015074">
    <property type="term" value="P:DNA integration"/>
    <property type="evidence" value="ECO:0007669"/>
    <property type="project" value="InterPro"/>
</dbReference>
<feature type="domain" description="Integrase-type" evidence="10">
    <location>
        <begin position="105"/>
        <end position="146"/>
    </location>
</feature>
<protein>
    <recommendedName>
        <fullName evidence="1">RNA-directed DNA polymerase</fullName>
        <ecNumber evidence="1">2.7.7.49</ecNumber>
    </recommendedName>
</protein>
<keyword evidence="6" id="KW-0255">Endonuclease</keyword>
<keyword evidence="14" id="KW-1185">Reference proteome</keyword>